<proteinExistence type="predicted"/>
<reference evidence="1" key="1">
    <citation type="submission" date="2022-04" db="EMBL/GenBank/DDBJ databases">
        <title>Jade perch genome.</title>
        <authorList>
            <person name="Chao B."/>
        </authorList>
    </citation>
    <scope>NUCLEOTIDE SEQUENCE</scope>
    <source>
        <strain evidence="1">CB-2022</strain>
    </source>
</reference>
<dbReference type="EMBL" id="CM041547">
    <property type="protein sequence ID" value="KAI3359835.1"/>
    <property type="molecule type" value="Genomic_DNA"/>
</dbReference>
<evidence type="ECO:0000313" key="1">
    <source>
        <dbReference type="EMBL" id="KAI3359835.1"/>
    </source>
</evidence>
<dbReference type="Proteomes" id="UP000831701">
    <property type="component" value="Chromosome 17"/>
</dbReference>
<protein>
    <submittedName>
        <fullName evidence="1">Uncharacterized protein</fullName>
    </submittedName>
</protein>
<gene>
    <name evidence="1" type="ORF">L3Q82_014190</name>
</gene>
<accession>A0ACB8VWK4</accession>
<evidence type="ECO:0000313" key="2">
    <source>
        <dbReference type="Proteomes" id="UP000831701"/>
    </source>
</evidence>
<keyword evidence="2" id="KW-1185">Reference proteome</keyword>
<comment type="caution">
    <text evidence="1">The sequence shown here is derived from an EMBL/GenBank/DDBJ whole genome shotgun (WGS) entry which is preliminary data.</text>
</comment>
<sequence>MFLDTRVKRGAELSTDHHLVVELDQMVGKDAGQTVRLKTSYRTWMACGTRWRDYISRLSWEHLGIPLEELSKVSGSGFHKILKCLVMNNGTHKLKKGKQINLYMKEEKIKAKLSKTIRERKKTVYNSLTTTECYNKASGFTGKGSVEEMRETIVKHVHKSKNIMFEKAQNEMLSQLRDLKVFPGISLCFNKCFLKLVLNSSEEHFQNEGIDKETFLSLRELRSINVFIPKIGPRVKFRKRLKEYLQAQTTSKRPIPNPKAQGSDPLVHRGELQHMAAELGSYKASPHQLAMPLTLGNSRVVEGPVQPSPLKELGSRAQAMREQDIDEESIYNLDDQDIVALMPKVGPRSTFKKRLKLLKVCPSTSDTREEIILSDVKNIMRCVHERIPNQDNKLNKFLNTFSVCIFQPDHNPYVNPCTTGIKSVTWRQIRGSWFGVFANADQGKEDDDDDDDDDTVDKLSALYGEEWRNKTHEDLMDRRYFREIPEFLSSERKILSCESAEELSARFVKYTKSGSKDGEGKEVKRWYWPLVKCVTVRVPDNDLLQHVTLVDLPGNGDRNKSRDKMWKEVVGSCSAVWIVTDINRAGSEKEPWEILKSASSLMGNGGECQHIHFICTKSDVIEDPDELSADAVCARIYKRNMQVKEEMSKEFSKLHEVKKHFSAECFKVFTVSSKEFKKKTHIYPEKTLVKIPKLKEFLQNLNDCHSKTSNYVSGAYGILSLIQGSRCTEVAGEKTDVCTDLEENIRFELEKVRKPMEEACESFEKCLSEGVENAKKSYEKVLRSFLHHHKRSGRGFHRILKCLVKNNGTYTPKKGKQINLNMKLASLLTDSIDEEFQRTFPNEGKGGPFNKAISKFSLHTETLIEKYKRVELQLTFLKTEVKYENTIILSFINKTIRERKKTVYSSLTMTIEEIMQECYKKAARFTGDGSLKNMRETIVKHVYDSKNIMFEQAKNEMLSQLRGLKEEILRTLEGTMQKSIDLSLKTDGVLIPDVAVELAEVKKYSSELEDTLMKRDEFVLDHQEKVTALQSTELALDRLARDPWLTIRLPGLFRELLIARGSLPANLQLAHLPQSLQPAPQPQLASPEPAPQPAGFQPAPRISDLGLRRRPSQHQTAAGEGSEAVSTMLSPKRNSMVDTAF</sequence>
<organism evidence="1 2">
    <name type="scientific">Scortum barcoo</name>
    <name type="common">barcoo grunter</name>
    <dbReference type="NCBI Taxonomy" id="214431"/>
    <lineage>
        <taxon>Eukaryota</taxon>
        <taxon>Metazoa</taxon>
        <taxon>Chordata</taxon>
        <taxon>Craniata</taxon>
        <taxon>Vertebrata</taxon>
        <taxon>Euteleostomi</taxon>
        <taxon>Actinopterygii</taxon>
        <taxon>Neopterygii</taxon>
        <taxon>Teleostei</taxon>
        <taxon>Neoteleostei</taxon>
        <taxon>Acanthomorphata</taxon>
        <taxon>Eupercaria</taxon>
        <taxon>Centrarchiformes</taxon>
        <taxon>Terapontoidei</taxon>
        <taxon>Terapontidae</taxon>
        <taxon>Scortum</taxon>
    </lineage>
</organism>
<name>A0ACB8VWK4_9TELE</name>